<comment type="similarity">
    <text evidence="1 7">Belongs to the reduced folate carrier (RFC) transporter (TC 2.A.48) family.</text>
</comment>
<feature type="transmembrane region" description="Helical" evidence="8">
    <location>
        <begin position="368"/>
        <end position="394"/>
    </location>
</feature>
<dbReference type="InterPro" id="IPR036259">
    <property type="entry name" value="MFS_trans_sf"/>
</dbReference>
<evidence type="ECO:0000256" key="8">
    <source>
        <dbReference type="SAM" id="Phobius"/>
    </source>
</evidence>
<proteinExistence type="inferred from homology"/>
<feature type="transmembrane region" description="Helical" evidence="8">
    <location>
        <begin position="133"/>
        <end position="154"/>
    </location>
</feature>
<evidence type="ECO:0000256" key="2">
    <source>
        <dbReference type="ARBA" id="ARBA00022692"/>
    </source>
</evidence>
<dbReference type="PANTHER" id="PTHR10686">
    <property type="entry name" value="FOLATE TRANSPORTER"/>
    <property type="match status" value="1"/>
</dbReference>
<reference evidence="9 10" key="1">
    <citation type="submission" date="2015-04" db="EMBL/GenBank/DDBJ databases">
        <authorList>
            <person name="Syromyatnikov M.Y."/>
            <person name="Popov V.N."/>
        </authorList>
    </citation>
    <scope>NUCLEOTIDE SEQUENCE [LARGE SCALE GENOMIC DNA]</scope>
</reference>
<dbReference type="InterPro" id="IPR002666">
    <property type="entry name" value="Folate_carrier"/>
</dbReference>
<comment type="subcellular location">
    <subcellularLocation>
        <location evidence="7">Membrane</location>
        <topology evidence="7">Multi-pass membrane protein</topology>
    </subcellularLocation>
</comment>
<dbReference type="Gene3D" id="1.20.1250.20">
    <property type="entry name" value="MFS general substrate transporter like domains"/>
    <property type="match status" value="1"/>
</dbReference>
<keyword evidence="5 7" id="KW-0472">Membrane</keyword>
<dbReference type="NCBIfam" id="TIGR00806">
    <property type="entry name" value="rfc"/>
    <property type="match status" value="1"/>
</dbReference>
<dbReference type="GO" id="GO:0005886">
    <property type="term" value="C:plasma membrane"/>
    <property type="evidence" value="ECO:0007669"/>
    <property type="project" value="UniProtKB-UniRule"/>
</dbReference>
<keyword evidence="10" id="KW-1185">Reference proteome</keyword>
<dbReference type="GO" id="GO:0090482">
    <property type="term" value="F:vitamin transmembrane transporter activity"/>
    <property type="evidence" value="ECO:0007669"/>
    <property type="project" value="InterPro"/>
</dbReference>
<organism evidence="9 10">
    <name type="scientific">Clunio marinus</name>
    <dbReference type="NCBI Taxonomy" id="568069"/>
    <lineage>
        <taxon>Eukaryota</taxon>
        <taxon>Metazoa</taxon>
        <taxon>Ecdysozoa</taxon>
        <taxon>Arthropoda</taxon>
        <taxon>Hexapoda</taxon>
        <taxon>Insecta</taxon>
        <taxon>Pterygota</taxon>
        <taxon>Neoptera</taxon>
        <taxon>Endopterygota</taxon>
        <taxon>Diptera</taxon>
        <taxon>Nematocera</taxon>
        <taxon>Chironomoidea</taxon>
        <taxon>Chironomidae</taxon>
        <taxon>Clunio</taxon>
    </lineage>
</organism>
<feature type="transmembrane region" description="Helical" evidence="8">
    <location>
        <begin position="406"/>
        <end position="427"/>
    </location>
</feature>
<sequence>MKDWLKISLALCTFGFFREFRPSEPFVTEFLSGEWRNITSDQLNREVYPIGTYATLGLLVIVFLITDILRYKPIIIASACAGIIIWSMLLWTTSLLALQIVQVFYGFYMAAEVAYYTYMYAKVDKSKYQKVTGNARAAILAGRFTASVVAQLLFSFEIMNLRDLNYLTLGAQSISLIVAVLLPSVGISLYFYSIPNESENNSVSNDEVPKETNEKTKEEPKFSFRRAYKLLWKHFLESYSNPKVVQWSFWWALAMAGFLMVQIYVQLLWQDIDEDREFLLNAGVEATLTLFGAIAAFLAGYLTSKTFKKLDMWILTACSLLQGIFIVISSQTTLIWIAYAMYVMFGVLYSFMITIASAAVAQQLADDCFALIFGINTLIALVFQTILTVVVISYLDLSTRDQFLVYGFYFIALALVYLVTSIVKLVFFRNNDKYDIRD</sequence>
<dbReference type="EMBL" id="CVRI01000048">
    <property type="protein sequence ID" value="CRK99036.1"/>
    <property type="molecule type" value="Genomic_DNA"/>
</dbReference>
<keyword evidence="7" id="KW-0813">Transport</keyword>
<feature type="transmembrane region" description="Helical" evidence="8">
    <location>
        <begin position="310"/>
        <end position="328"/>
    </location>
</feature>
<feature type="transmembrane region" description="Helical" evidence="8">
    <location>
        <begin position="334"/>
        <end position="361"/>
    </location>
</feature>
<dbReference type="Proteomes" id="UP000183832">
    <property type="component" value="Unassembled WGS sequence"/>
</dbReference>
<evidence type="ECO:0000256" key="5">
    <source>
        <dbReference type="ARBA" id="ARBA00023136"/>
    </source>
</evidence>
<keyword evidence="2 8" id="KW-0812">Transmembrane</keyword>
<dbReference type="AlphaFoldDB" id="A0A1J1IHM5"/>
<dbReference type="SUPFAM" id="SSF103473">
    <property type="entry name" value="MFS general substrate transporter"/>
    <property type="match status" value="1"/>
</dbReference>
<protein>
    <submittedName>
        <fullName evidence="9">CLUMA_CG012176, isoform A</fullName>
    </submittedName>
</protein>
<keyword evidence="3" id="KW-0290">Folate-binding</keyword>
<dbReference type="PIRSF" id="PIRSF028739">
    <property type="entry name" value="Folate_carrier"/>
    <property type="match status" value="1"/>
</dbReference>
<keyword evidence="4 8" id="KW-1133">Transmembrane helix</keyword>
<evidence type="ECO:0000256" key="3">
    <source>
        <dbReference type="ARBA" id="ARBA00022954"/>
    </source>
</evidence>
<evidence type="ECO:0000256" key="6">
    <source>
        <dbReference type="ARBA" id="ARBA00023180"/>
    </source>
</evidence>
<evidence type="ECO:0000313" key="9">
    <source>
        <dbReference type="EMBL" id="CRK99036.1"/>
    </source>
</evidence>
<feature type="transmembrane region" description="Helical" evidence="8">
    <location>
        <begin position="103"/>
        <end position="121"/>
    </location>
</feature>
<accession>A0A1J1IHM5</accession>
<evidence type="ECO:0000313" key="10">
    <source>
        <dbReference type="Proteomes" id="UP000183832"/>
    </source>
</evidence>
<dbReference type="GO" id="GO:0005542">
    <property type="term" value="F:folic acid binding"/>
    <property type="evidence" value="ECO:0007669"/>
    <property type="project" value="UniProtKB-KW"/>
</dbReference>
<name>A0A1J1IHM5_9DIPT</name>
<dbReference type="FunFam" id="1.20.1250.20:FF:000298">
    <property type="entry name" value="Thiamine transporter"/>
    <property type="match status" value="1"/>
</dbReference>
<evidence type="ECO:0000256" key="7">
    <source>
        <dbReference type="PIRNR" id="PIRNR028739"/>
    </source>
</evidence>
<feature type="transmembrane region" description="Helical" evidence="8">
    <location>
        <begin position="279"/>
        <end position="303"/>
    </location>
</feature>
<feature type="transmembrane region" description="Helical" evidence="8">
    <location>
        <begin position="73"/>
        <end position="91"/>
    </location>
</feature>
<dbReference type="Pfam" id="PF01770">
    <property type="entry name" value="Folate_carrier"/>
    <property type="match status" value="1"/>
</dbReference>
<feature type="transmembrane region" description="Helical" evidence="8">
    <location>
        <begin position="174"/>
        <end position="192"/>
    </location>
</feature>
<dbReference type="OrthoDB" id="18814at2759"/>
<evidence type="ECO:0000256" key="1">
    <source>
        <dbReference type="ARBA" id="ARBA00005773"/>
    </source>
</evidence>
<feature type="transmembrane region" description="Helical" evidence="8">
    <location>
        <begin position="249"/>
        <end position="267"/>
    </location>
</feature>
<feature type="transmembrane region" description="Helical" evidence="8">
    <location>
        <begin position="46"/>
        <end position="66"/>
    </location>
</feature>
<dbReference type="PANTHER" id="PTHR10686:SF18">
    <property type="entry name" value="IP11787P-RELATED"/>
    <property type="match status" value="1"/>
</dbReference>
<keyword evidence="6" id="KW-0325">Glycoprotein</keyword>
<evidence type="ECO:0000256" key="4">
    <source>
        <dbReference type="ARBA" id="ARBA00022989"/>
    </source>
</evidence>
<gene>
    <name evidence="9" type="ORF">CLUMA_CG012176</name>
</gene>